<dbReference type="Proteomes" id="UP000310017">
    <property type="component" value="Chromosome"/>
</dbReference>
<dbReference type="InterPro" id="IPR000305">
    <property type="entry name" value="GIY-YIG_endonuc"/>
</dbReference>
<dbReference type="KEGG" id="asag:FGM00_00540"/>
<dbReference type="PANTHER" id="PTHR34477">
    <property type="entry name" value="UPF0213 PROTEIN YHBQ"/>
    <property type="match status" value="1"/>
</dbReference>
<dbReference type="RefSeq" id="WP_138854570.1">
    <property type="nucleotide sequence ID" value="NZ_CP040710.1"/>
</dbReference>
<sequence length="111" mass="13321">MKFYFVYILFCSDGTYYTGMTNDLERRLAQHQSGHRKDSYTYFRRPVLLKWYLQCTSPSEAIAIEKQIKGWSHQKKMALIEENWKDLVEFSKNYSEHRHPKDRDRSSTGSD</sequence>
<dbReference type="Gene3D" id="3.40.1440.10">
    <property type="entry name" value="GIY-YIG endonuclease"/>
    <property type="match status" value="1"/>
</dbReference>
<dbReference type="InterPro" id="IPR035901">
    <property type="entry name" value="GIY-YIG_endonuc_sf"/>
</dbReference>
<dbReference type="PROSITE" id="PS50164">
    <property type="entry name" value="GIY_YIG"/>
    <property type="match status" value="1"/>
</dbReference>
<evidence type="ECO:0000256" key="1">
    <source>
        <dbReference type="ARBA" id="ARBA00007435"/>
    </source>
</evidence>
<dbReference type="OrthoDB" id="1495241at2"/>
<dbReference type="EMBL" id="CP040710">
    <property type="protein sequence ID" value="QCX02234.1"/>
    <property type="molecule type" value="Genomic_DNA"/>
</dbReference>
<dbReference type="AlphaFoldDB" id="A0A5B7SZI1"/>
<dbReference type="CDD" id="cd10456">
    <property type="entry name" value="GIY-YIG_UPF0213"/>
    <property type="match status" value="1"/>
</dbReference>
<dbReference type="Pfam" id="PF01541">
    <property type="entry name" value="GIY-YIG"/>
    <property type="match status" value="1"/>
</dbReference>
<protein>
    <submittedName>
        <fullName evidence="3">GIY-YIG nuclease family protein</fullName>
    </submittedName>
</protein>
<dbReference type="SUPFAM" id="SSF82771">
    <property type="entry name" value="GIY-YIG endonuclease"/>
    <property type="match status" value="1"/>
</dbReference>
<name>A0A5B7SZI1_9FLAO</name>
<gene>
    <name evidence="3" type="ORF">FGM00_00540</name>
</gene>
<dbReference type="InterPro" id="IPR050190">
    <property type="entry name" value="UPF0213_domain"/>
</dbReference>
<keyword evidence="4" id="KW-1185">Reference proteome</keyword>
<evidence type="ECO:0000313" key="4">
    <source>
        <dbReference type="Proteomes" id="UP000310017"/>
    </source>
</evidence>
<dbReference type="SMART" id="SM00465">
    <property type="entry name" value="GIYc"/>
    <property type="match status" value="1"/>
</dbReference>
<reference evidence="3 4" key="1">
    <citation type="submission" date="2019-05" db="EMBL/GenBank/DDBJ databases">
        <title>Genome sequencing of F202Z8.</title>
        <authorList>
            <person name="Kwon Y.M."/>
        </authorList>
    </citation>
    <scope>NUCLEOTIDE SEQUENCE [LARGE SCALE GENOMIC DNA]</scope>
    <source>
        <strain evidence="3 4">F202Z8</strain>
    </source>
</reference>
<evidence type="ECO:0000313" key="3">
    <source>
        <dbReference type="EMBL" id="QCX02234.1"/>
    </source>
</evidence>
<proteinExistence type="inferred from homology"/>
<dbReference type="PANTHER" id="PTHR34477:SF1">
    <property type="entry name" value="UPF0213 PROTEIN YHBQ"/>
    <property type="match status" value="1"/>
</dbReference>
<comment type="similarity">
    <text evidence="1">Belongs to the UPF0213 family.</text>
</comment>
<feature type="domain" description="GIY-YIG" evidence="2">
    <location>
        <begin position="2"/>
        <end position="79"/>
    </location>
</feature>
<evidence type="ECO:0000259" key="2">
    <source>
        <dbReference type="PROSITE" id="PS50164"/>
    </source>
</evidence>
<accession>A0A5B7SZI1</accession>
<organism evidence="3 4">
    <name type="scientific">Aggregatimonas sangjinii</name>
    <dbReference type="NCBI Taxonomy" id="2583587"/>
    <lineage>
        <taxon>Bacteria</taxon>
        <taxon>Pseudomonadati</taxon>
        <taxon>Bacteroidota</taxon>
        <taxon>Flavobacteriia</taxon>
        <taxon>Flavobacteriales</taxon>
        <taxon>Flavobacteriaceae</taxon>
        <taxon>Aggregatimonas</taxon>
    </lineage>
</organism>